<evidence type="ECO:0000313" key="2">
    <source>
        <dbReference type="Proteomes" id="UP000324222"/>
    </source>
</evidence>
<reference evidence="1 2" key="1">
    <citation type="submission" date="2019-05" db="EMBL/GenBank/DDBJ databases">
        <title>Another draft genome of Portunus trituberculatus and its Hox gene families provides insights of decapod evolution.</title>
        <authorList>
            <person name="Jeong J.-H."/>
            <person name="Song I."/>
            <person name="Kim S."/>
            <person name="Choi T."/>
            <person name="Kim D."/>
            <person name="Ryu S."/>
            <person name="Kim W."/>
        </authorList>
    </citation>
    <scope>NUCLEOTIDE SEQUENCE [LARGE SCALE GENOMIC DNA]</scope>
    <source>
        <tissue evidence="1">Muscle</tissue>
    </source>
</reference>
<name>A0A5B7J6B3_PORTR</name>
<protein>
    <submittedName>
        <fullName evidence="1">Uncharacterized protein</fullName>
    </submittedName>
</protein>
<evidence type="ECO:0000313" key="1">
    <source>
        <dbReference type="EMBL" id="MPC89496.1"/>
    </source>
</evidence>
<organism evidence="1 2">
    <name type="scientific">Portunus trituberculatus</name>
    <name type="common">Swimming crab</name>
    <name type="synonym">Neptunus trituberculatus</name>
    <dbReference type="NCBI Taxonomy" id="210409"/>
    <lineage>
        <taxon>Eukaryota</taxon>
        <taxon>Metazoa</taxon>
        <taxon>Ecdysozoa</taxon>
        <taxon>Arthropoda</taxon>
        <taxon>Crustacea</taxon>
        <taxon>Multicrustacea</taxon>
        <taxon>Malacostraca</taxon>
        <taxon>Eumalacostraca</taxon>
        <taxon>Eucarida</taxon>
        <taxon>Decapoda</taxon>
        <taxon>Pleocyemata</taxon>
        <taxon>Brachyura</taxon>
        <taxon>Eubrachyura</taxon>
        <taxon>Portunoidea</taxon>
        <taxon>Portunidae</taxon>
        <taxon>Portuninae</taxon>
        <taxon>Portunus</taxon>
    </lineage>
</organism>
<proteinExistence type="predicted"/>
<dbReference type="AlphaFoldDB" id="A0A5B7J6B3"/>
<dbReference type="Proteomes" id="UP000324222">
    <property type="component" value="Unassembled WGS sequence"/>
</dbReference>
<sequence length="102" mass="11930">MYARYTSSLRRWRLLTRNVIFTHYVIYKWSTITPVMKIRGQPSELHWYVSKNHPLPPLSPVPLDPLAIPAVAVSCLLYVLHAHSKHFPHFFSVSSTESWNEI</sequence>
<gene>
    <name evidence="1" type="ORF">E2C01_084447</name>
</gene>
<dbReference type="EMBL" id="VSRR010081215">
    <property type="protein sequence ID" value="MPC89496.1"/>
    <property type="molecule type" value="Genomic_DNA"/>
</dbReference>
<comment type="caution">
    <text evidence="1">The sequence shown here is derived from an EMBL/GenBank/DDBJ whole genome shotgun (WGS) entry which is preliminary data.</text>
</comment>
<accession>A0A5B7J6B3</accession>
<keyword evidence="2" id="KW-1185">Reference proteome</keyword>